<dbReference type="GO" id="GO:0006865">
    <property type="term" value="P:amino acid transport"/>
    <property type="evidence" value="ECO:0007669"/>
    <property type="project" value="UniProtKB-KW"/>
</dbReference>
<dbReference type="PANTHER" id="PTHR20772:SF2">
    <property type="entry name" value="PROTEIN FMP42"/>
    <property type="match status" value="1"/>
</dbReference>
<evidence type="ECO:0000256" key="7">
    <source>
        <dbReference type="ARBA" id="ARBA00023136"/>
    </source>
</evidence>
<dbReference type="EMBL" id="DS016398">
    <property type="protein sequence ID" value="KOB86902.1"/>
    <property type="molecule type" value="Genomic_DNA"/>
</dbReference>
<feature type="transmembrane region" description="Helical" evidence="8">
    <location>
        <begin position="146"/>
        <end position="165"/>
    </location>
</feature>
<proteinExistence type="inferred from homology"/>
<evidence type="ECO:0000256" key="8">
    <source>
        <dbReference type="SAM" id="Phobius"/>
    </source>
</evidence>
<keyword evidence="5" id="KW-0029">Amino-acid transport</keyword>
<dbReference type="InterPro" id="IPR052599">
    <property type="entry name" value="SLC43A_AATransporter"/>
</dbReference>
<dbReference type="InterPro" id="IPR036259">
    <property type="entry name" value="MFS_trans_sf"/>
</dbReference>
<comment type="similarity">
    <text evidence="2">Belongs to the SLC43A transporter (TC 2.A.1.44) family.</text>
</comment>
<evidence type="ECO:0000256" key="2">
    <source>
        <dbReference type="ARBA" id="ARBA00006595"/>
    </source>
</evidence>
<comment type="subcellular location">
    <subcellularLocation>
        <location evidence="1">Membrane</location>
        <topology evidence="1">Multi-pass membrane protein</topology>
    </subcellularLocation>
</comment>
<accession>A0A0L7M211</accession>
<dbReference type="SUPFAM" id="SSF103473">
    <property type="entry name" value="MFS general substrate transporter"/>
    <property type="match status" value="1"/>
</dbReference>
<dbReference type="KEGG" id="pfd:PFDG_02742"/>
<sequence length="216" mass="24993">MASDVSKENISQLKYEGQAPNDLKINKWIALVLYAIVASVATFVHGGFSGWQPIIYKTGAFSELCKEGDEVQIFKVDENISYNSCGNRDAAINNLFTLSFFLHFFLSSMSGFILDTFGEKVCFLCGQIILALAFFSLAILKFSYVWYIFFFFIGCISRFVFYTIIKNIEIFSRTRILNFWNLGFSEIYWICCRFIIENCFFSICLILVIMNFIYYV</sequence>
<reference evidence="10" key="1">
    <citation type="submission" date="2006-09" db="EMBL/GenBank/DDBJ databases">
        <title>Annotation of Plasmodium falciparum Dd2.</title>
        <authorList>
            <consortium name="The Broad Institute Genome Sequencing Platform"/>
            <person name="Volkman S.K."/>
            <person name="Neafsey D.E."/>
            <person name="Dash A.P."/>
            <person name="Chitnis C.E."/>
            <person name="Hartl D.L."/>
            <person name="Young S.K."/>
            <person name="Zeng Q."/>
            <person name="Koehrsen M."/>
            <person name="Alvarado L."/>
            <person name="Berlin A."/>
            <person name="Borenstein D."/>
            <person name="Chapman S.B."/>
            <person name="Chen Z."/>
            <person name="Engels R."/>
            <person name="Freedman E."/>
            <person name="Gellesch M."/>
            <person name="Goldberg J."/>
            <person name="Griggs A."/>
            <person name="Gujja S."/>
            <person name="Heilman E.R."/>
            <person name="Heiman D.I."/>
            <person name="Howarth C."/>
            <person name="Jen D."/>
            <person name="Larson L."/>
            <person name="Mehta T."/>
            <person name="Neiman D."/>
            <person name="Park D."/>
            <person name="Pearson M."/>
            <person name="Roberts A."/>
            <person name="Saif S."/>
            <person name="Shea T."/>
            <person name="Shenoy N."/>
            <person name="Sisk P."/>
            <person name="Stolte C."/>
            <person name="Sykes S."/>
            <person name="Walk T."/>
            <person name="White J."/>
            <person name="Yandava C."/>
            <person name="Haas B."/>
            <person name="Henn M.R."/>
            <person name="Nusbaum C."/>
            <person name="Birren B."/>
        </authorList>
    </citation>
    <scope>NUCLEOTIDE SEQUENCE [LARGE SCALE GENOMIC DNA]</scope>
</reference>
<dbReference type="GO" id="GO:0016020">
    <property type="term" value="C:membrane"/>
    <property type="evidence" value="ECO:0007669"/>
    <property type="project" value="UniProtKB-SubCell"/>
</dbReference>
<dbReference type="PANTHER" id="PTHR20772">
    <property type="entry name" value="PROTEIN FMP42"/>
    <property type="match status" value="1"/>
</dbReference>
<evidence type="ECO:0000256" key="1">
    <source>
        <dbReference type="ARBA" id="ARBA00004141"/>
    </source>
</evidence>
<evidence type="ECO:0000256" key="4">
    <source>
        <dbReference type="ARBA" id="ARBA00022692"/>
    </source>
</evidence>
<feature type="transmembrane region" description="Helical" evidence="8">
    <location>
        <begin position="28"/>
        <end position="48"/>
    </location>
</feature>
<keyword evidence="4 8" id="KW-0812">Transmembrane</keyword>
<evidence type="ECO:0008006" key="11">
    <source>
        <dbReference type="Google" id="ProtNLM"/>
    </source>
</evidence>
<dbReference type="AlphaFoldDB" id="A0A0L7M211"/>
<name>A0A0L7M211_PLAF4</name>
<evidence type="ECO:0000256" key="3">
    <source>
        <dbReference type="ARBA" id="ARBA00022448"/>
    </source>
</evidence>
<keyword evidence="6 8" id="KW-1133">Transmembrane helix</keyword>
<feature type="transmembrane region" description="Helical" evidence="8">
    <location>
        <begin position="121"/>
        <end position="140"/>
    </location>
</feature>
<gene>
    <name evidence="9" type="ORF">PFDG_02742</name>
</gene>
<dbReference type="OrthoDB" id="330047at2759"/>
<reference evidence="10" key="2">
    <citation type="submission" date="2006-09" db="EMBL/GenBank/DDBJ databases">
        <title>The genome sequence of Plasmodium falciparum Dd2.</title>
        <authorList>
            <consortium name="The Broad Institute Genome Sequencing Platform"/>
            <person name="Birren B."/>
            <person name="Lander E."/>
            <person name="Galagan J."/>
            <person name="Nusbaum C."/>
            <person name="Devon K."/>
            <person name="Henn M."/>
            <person name="Jaffe D."/>
            <person name="Butler J."/>
            <person name="Alvarez P."/>
            <person name="Gnerre S."/>
            <person name="Grabherr M."/>
            <person name="Kleber M."/>
            <person name="Mauceli E."/>
            <person name="Brockman W."/>
            <person name="MacCallum I.A."/>
            <person name="Rounsley S."/>
            <person name="Young S."/>
            <person name="LaButti K."/>
            <person name="Pushparaj V."/>
            <person name="DeCaprio D."/>
            <person name="Crawford M."/>
            <person name="Koehrsen M."/>
            <person name="Engels R."/>
            <person name="Montgomery P."/>
            <person name="Pearson M."/>
            <person name="Howarth C."/>
            <person name="Larson L."/>
            <person name="Luoma S."/>
            <person name="White J."/>
            <person name="Kodira C."/>
            <person name="Zeng Q."/>
            <person name="O'Leary S."/>
            <person name="Yandava C."/>
            <person name="Alvarado L."/>
            <person name="Wirth D."/>
            <person name="Volkman S."/>
            <person name="Hartl D."/>
        </authorList>
    </citation>
    <scope>NUCLEOTIDE SEQUENCE [LARGE SCALE GENOMIC DNA]</scope>
</reference>
<evidence type="ECO:0000313" key="10">
    <source>
        <dbReference type="Proteomes" id="UP000054282"/>
    </source>
</evidence>
<keyword evidence="3" id="KW-0813">Transport</keyword>
<organism evidence="9 10">
    <name type="scientific">Plasmodium falciparum (isolate Dd2)</name>
    <dbReference type="NCBI Taxonomy" id="57267"/>
    <lineage>
        <taxon>Eukaryota</taxon>
        <taxon>Sar</taxon>
        <taxon>Alveolata</taxon>
        <taxon>Apicomplexa</taxon>
        <taxon>Aconoidasida</taxon>
        <taxon>Haemosporida</taxon>
        <taxon>Plasmodiidae</taxon>
        <taxon>Plasmodium</taxon>
        <taxon>Plasmodium (Laverania)</taxon>
    </lineage>
</organism>
<evidence type="ECO:0000256" key="5">
    <source>
        <dbReference type="ARBA" id="ARBA00022970"/>
    </source>
</evidence>
<feature type="transmembrane region" description="Helical" evidence="8">
    <location>
        <begin position="186"/>
        <end position="214"/>
    </location>
</feature>
<evidence type="ECO:0000256" key="6">
    <source>
        <dbReference type="ARBA" id="ARBA00022989"/>
    </source>
</evidence>
<feature type="transmembrane region" description="Helical" evidence="8">
    <location>
        <begin position="95"/>
        <end position="114"/>
    </location>
</feature>
<protein>
    <recommendedName>
        <fullName evidence="11">Major facilitator superfamily-related transporter</fullName>
    </recommendedName>
</protein>
<keyword evidence="7 8" id="KW-0472">Membrane</keyword>
<dbReference type="Proteomes" id="UP000054282">
    <property type="component" value="Unassembled WGS sequence"/>
</dbReference>
<evidence type="ECO:0000313" key="9">
    <source>
        <dbReference type="EMBL" id="KOB86902.1"/>
    </source>
</evidence>